<evidence type="ECO:0000313" key="1">
    <source>
        <dbReference type="EMBL" id="MBF4802384.1"/>
    </source>
</evidence>
<comment type="caution">
    <text evidence="1">The sequence shown here is derived from an EMBL/GenBank/DDBJ whole genome shotgun (WGS) entry which is preliminary data.</text>
</comment>
<reference evidence="1" key="1">
    <citation type="submission" date="2020-04" db="EMBL/GenBank/DDBJ databases">
        <title>Deep metagenomics examines the oral microbiome during advanced dental caries in children, revealing novel taxa and co-occurrences with host molecules.</title>
        <authorList>
            <person name="Baker J.L."/>
            <person name="Morton J.T."/>
            <person name="Dinis M."/>
            <person name="Alvarez R."/>
            <person name="Tran N.C."/>
            <person name="Knight R."/>
            <person name="Edlund A."/>
        </authorList>
    </citation>
    <scope>NUCLEOTIDE SEQUENCE</scope>
    <source>
        <strain evidence="1">JCVI_3_bin.11</strain>
    </source>
</reference>
<organism evidence="1 2">
    <name type="scientific">Lancefieldella parvula</name>
    <dbReference type="NCBI Taxonomy" id="1382"/>
    <lineage>
        <taxon>Bacteria</taxon>
        <taxon>Bacillati</taxon>
        <taxon>Actinomycetota</taxon>
        <taxon>Coriobacteriia</taxon>
        <taxon>Coriobacteriales</taxon>
        <taxon>Atopobiaceae</taxon>
        <taxon>Lancefieldella</taxon>
    </lineage>
</organism>
<name>A0A9D6AB45_9ACTN</name>
<accession>A0A9D6AB45</accession>
<dbReference type="EMBL" id="JABZGU010000009">
    <property type="protein sequence ID" value="MBF4802384.1"/>
    <property type="molecule type" value="Genomic_DNA"/>
</dbReference>
<dbReference type="Proteomes" id="UP000787322">
    <property type="component" value="Unassembled WGS sequence"/>
</dbReference>
<protein>
    <submittedName>
        <fullName evidence="1">Tat pathway signal protein</fullName>
    </submittedName>
</protein>
<proteinExistence type="predicted"/>
<sequence>MSLFGNISRRNFFKTGTAGVVVAGAISIAAGCSHQEGSGDAGKPLVLDESSGTNVLDSYSSTEYSAQPSQTWSLPLGSVLHPADGNWIPVTTAGASATPMVKGSALSLTSGQVVDVVPAAQMNNTTAVIYDVRCSDSVYAWVEVDTTTFDWELLAAPFSDGKLTGDAKVLYKADKNWDPAPFACGDDKVVWLVQPASSGEKTRESSHCYVWRVGDSEGTDAVESPGRFATAPSISKGVVTLTPRVRASEGTYYGVTAYLLGDNLKTKVDQLVMPQSVKPFAASRVDDKFIVSVEASYDSGGLLGKMGTYILPASGENPYVIEREPNAISAGKGSLYIIKSRASYVLVDTQNQTANWLYSMDRSVDYGEFPAREGNCDSFVTYSTVKDPTSGYPASVTVRVFSL</sequence>
<gene>
    <name evidence="1" type="ORF">HXK24_00920</name>
</gene>
<evidence type="ECO:0000313" key="2">
    <source>
        <dbReference type="Proteomes" id="UP000787322"/>
    </source>
</evidence>
<dbReference type="AlphaFoldDB" id="A0A9D6AB45"/>